<reference evidence="7" key="1">
    <citation type="submission" date="2015-02" db="EMBL/GenBank/DDBJ databases">
        <title>Genome sequencing for Strongylocentrotus purpuratus.</title>
        <authorList>
            <person name="Murali S."/>
            <person name="Liu Y."/>
            <person name="Vee V."/>
            <person name="English A."/>
            <person name="Wang M."/>
            <person name="Skinner E."/>
            <person name="Han Y."/>
            <person name="Muzny D.M."/>
            <person name="Worley K.C."/>
            <person name="Gibbs R.A."/>
        </authorList>
    </citation>
    <scope>NUCLEOTIDE SEQUENCE</scope>
</reference>
<keyword evidence="2" id="KW-1133">Transmembrane helix</keyword>
<dbReference type="Proteomes" id="UP000007110">
    <property type="component" value="Unassembled WGS sequence"/>
</dbReference>
<feature type="compositionally biased region" description="Low complexity" evidence="1">
    <location>
        <begin position="491"/>
        <end position="525"/>
    </location>
</feature>
<feature type="chain" id="PRO_5029633541" description="C-type lectin domain-containing protein" evidence="3">
    <location>
        <begin position="25"/>
        <end position="532"/>
    </location>
</feature>
<dbReference type="InParanoid" id="A0A7M7G0H0"/>
<dbReference type="InterPro" id="IPR016187">
    <property type="entry name" value="CTDL_fold"/>
</dbReference>
<evidence type="ECO:0000256" key="2">
    <source>
        <dbReference type="SAM" id="Phobius"/>
    </source>
</evidence>
<accession>A0A7M7G0H0</accession>
<protein>
    <recommendedName>
        <fullName evidence="8">C-type lectin domain-containing protein</fullName>
    </recommendedName>
</protein>
<feature type="domain" description="C-type lectin" evidence="4">
    <location>
        <begin position="58"/>
        <end position="227"/>
    </location>
</feature>
<sequence length="532" mass="58998">MDFEFLKWYMKAIFAACLFSLVLARMELNPVSASPGELPTPEGDRKGYPGFAANLPWCPEGWYLYPQTNSCFRKPQKHDTLKHTAAQEFCRHEGGSLATVTGQELQDVLTKQAIDPSNSTLVWWMGYMLVPSVSGDVDKPAGTDGSNSNNSNNTTAATTMWQVQTEEQTGPEPLLDNSANIPTTVPEDLKGQPVVCIQLKLVYIEGFLKKWGWNLAQCDESVPFICKKMASKSCYDRKGHLIPEGHTFTPPGHDGCTQCTCLHGVPNICSIAGCAPPTCSKFENNPDECCQYTCLEGDPTIPGNNEPTEPAIMSENMRWVLTMITSFLLLGMMLFMVYRMRQKRIAYLRYRVQQLRDTQEGDFEPGSGPPPVPALDDLDGAIFREPPPPYSFFKDCNRIEMPPPYNGQQNASQRSGRQEINHNRDSRGSDQPDNVRLLPGSEPTTPSDISTISTLASPPPYDRCRSSDSMPMTPAETCPMLPTINTTHRATSPQQSSPTHSTMPRSSPTRSQTRSSRQSPVRSPTLVRNTTV</sequence>
<organism evidence="6 7">
    <name type="scientific">Strongylocentrotus purpuratus</name>
    <name type="common">Purple sea urchin</name>
    <dbReference type="NCBI Taxonomy" id="7668"/>
    <lineage>
        <taxon>Eukaryota</taxon>
        <taxon>Metazoa</taxon>
        <taxon>Echinodermata</taxon>
        <taxon>Eleutherozoa</taxon>
        <taxon>Echinozoa</taxon>
        <taxon>Echinoidea</taxon>
        <taxon>Euechinoidea</taxon>
        <taxon>Echinacea</taxon>
        <taxon>Camarodonta</taxon>
        <taxon>Echinidea</taxon>
        <taxon>Strongylocentrotidae</taxon>
        <taxon>Strongylocentrotus</taxon>
    </lineage>
</organism>
<evidence type="ECO:0008006" key="8">
    <source>
        <dbReference type="Google" id="ProtNLM"/>
    </source>
</evidence>
<dbReference type="InterPro" id="IPR001304">
    <property type="entry name" value="C-type_lectin-like"/>
</dbReference>
<keyword evidence="3" id="KW-0732">Signal</keyword>
<dbReference type="EnsemblMetazoa" id="XM_001199299">
    <property type="protein sequence ID" value="XP_001199299"/>
    <property type="gene ID" value="LOC763357"/>
</dbReference>
<dbReference type="Gene3D" id="3.10.100.10">
    <property type="entry name" value="Mannose-Binding Protein A, subunit A"/>
    <property type="match status" value="1"/>
</dbReference>
<evidence type="ECO:0000256" key="3">
    <source>
        <dbReference type="SAM" id="SignalP"/>
    </source>
</evidence>
<dbReference type="InterPro" id="IPR001007">
    <property type="entry name" value="VWF_dom"/>
</dbReference>
<evidence type="ECO:0000256" key="1">
    <source>
        <dbReference type="SAM" id="MobiDB-lite"/>
    </source>
</evidence>
<evidence type="ECO:0000313" key="7">
    <source>
        <dbReference type="Proteomes" id="UP000007110"/>
    </source>
</evidence>
<evidence type="ECO:0000259" key="4">
    <source>
        <dbReference type="SMART" id="SM00034"/>
    </source>
</evidence>
<dbReference type="GO" id="GO:0016020">
    <property type="term" value="C:membrane"/>
    <property type="evidence" value="ECO:0000318"/>
    <property type="project" value="GO_Central"/>
</dbReference>
<keyword evidence="2" id="KW-0812">Transmembrane</keyword>
<dbReference type="SUPFAM" id="SSF56436">
    <property type="entry name" value="C-type lectin-like"/>
    <property type="match status" value="1"/>
</dbReference>
<evidence type="ECO:0000259" key="5">
    <source>
        <dbReference type="SMART" id="SM00214"/>
    </source>
</evidence>
<keyword evidence="7" id="KW-1185">Reference proteome</keyword>
<dbReference type="SMART" id="SM00214">
    <property type="entry name" value="VWC"/>
    <property type="match status" value="1"/>
</dbReference>
<feature type="compositionally biased region" description="Polar residues" evidence="1">
    <location>
        <begin position="406"/>
        <end position="415"/>
    </location>
</feature>
<dbReference type="SMART" id="SM00034">
    <property type="entry name" value="CLECT"/>
    <property type="match status" value="1"/>
</dbReference>
<dbReference type="AlphaFoldDB" id="A0A7M7G0H0"/>
<feature type="compositionally biased region" description="Basic and acidic residues" evidence="1">
    <location>
        <begin position="416"/>
        <end position="430"/>
    </location>
</feature>
<feature type="region of interest" description="Disordered" evidence="1">
    <location>
        <begin position="359"/>
        <end position="381"/>
    </location>
</feature>
<dbReference type="PANTHER" id="PTHR15256">
    <property type="entry name" value="INTEGRAL MEMBRANE PROTEIN DGCR2/IDD"/>
    <property type="match status" value="1"/>
</dbReference>
<reference evidence="6" key="2">
    <citation type="submission" date="2021-01" db="UniProtKB">
        <authorList>
            <consortium name="EnsemblMetazoa"/>
        </authorList>
    </citation>
    <scope>IDENTIFICATION</scope>
</reference>
<dbReference type="GeneID" id="763357"/>
<feature type="region of interest" description="Disordered" evidence="1">
    <location>
        <begin position="393"/>
        <end position="532"/>
    </location>
</feature>
<dbReference type="OMA" id="QGCQQYL"/>
<dbReference type="InterPro" id="IPR042378">
    <property type="entry name" value="IDD"/>
</dbReference>
<dbReference type="Pfam" id="PF00059">
    <property type="entry name" value="Lectin_C"/>
    <property type="match status" value="1"/>
</dbReference>
<dbReference type="KEGG" id="spu:763357"/>
<dbReference type="PANTHER" id="PTHR15256:SF6">
    <property type="entry name" value="INTEGRAL MEMBRANE PROTEIN DGCR2_IDD"/>
    <property type="match status" value="1"/>
</dbReference>
<feature type="domain" description="VWFC" evidence="5">
    <location>
        <begin position="234"/>
        <end position="294"/>
    </location>
</feature>
<keyword evidence="2" id="KW-0472">Membrane</keyword>
<feature type="signal peptide" evidence="3">
    <location>
        <begin position="1"/>
        <end position="24"/>
    </location>
</feature>
<dbReference type="RefSeq" id="XP_001199299.2">
    <property type="nucleotide sequence ID" value="XM_001199299.4"/>
</dbReference>
<proteinExistence type="predicted"/>
<evidence type="ECO:0000313" key="6">
    <source>
        <dbReference type="EnsemblMetazoa" id="XP_001199299"/>
    </source>
</evidence>
<feature type="compositionally biased region" description="Low complexity" evidence="1">
    <location>
        <begin position="441"/>
        <end position="454"/>
    </location>
</feature>
<dbReference type="OrthoDB" id="8998425at2759"/>
<feature type="transmembrane region" description="Helical" evidence="2">
    <location>
        <begin position="319"/>
        <end position="338"/>
    </location>
</feature>
<dbReference type="InterPro" id="IPR016186">
    <property type="entry name" value="C-type_lectin-like/link_sf"/>
</dbReference>
<name>A0A7M7G0H0_STRPU</name>